<dbReference type="PANTHER" id="PTHR43217:SF1">
    <property type="entry name" value="SUCCINATE SEMIALDEHYDE DEHYDROGENASE [NAD(P)+] SAD"/>
    <property type="match status" value="1"/>
</dbReference>
<evidence type="ECO:0000313" key="5">
    <source>
        <dbReference type="EMBL" id="QNP45163.1"/>
    </source>
</evidence>
<sequence length="481" mass="51422">MTDQVTTERETDAKTRTIQTVNPATGQPGRTYEEVSTGDAKAAAAAARKAFESWRRTSFAERSAVIRKAAEVLRRRKDEFAALMTEEMGKTLTDGRAEVEKCAFHCDWFAEHAEGYLANEQVDVGGGEAFVTFNPLGVVLAVMPWNFPFWQVFRFAAPALMAGNGALLKHASNVPGCALAIEEVLHEAGVPRDLFRTLLLPSSEVKALIEDDNIVAVTLTGSIAAGRSVATAAGGVLKKCVLELGGSDAYVVLEDADIGAAAKICATARMVNGGQSCIAGKRFIVVRPILEKFETAIVEAMRAFEMGDPRKEGTKLGPLVSEKARDDIHEQVEKSVANGARLLLGGAVPDRPGAWYPATVLADVREGQPAHDAEIFGPVAAIIAADDEADAIRIANNSEFGLGSGVLTGDLERGRRIAAQELEAGMSFVNDNVRSDPRMPFGGVKHSGFGRECSSFGIREFTNIKSVQVAADKTEDVKSVQ</sequence>
<dbReference type="EMBL" id="CP060782">
    <property type="protein sequence ID" value="QNP45163.1"/>
    <property type="molecule type" value="Genomic_DNA"/>
</dbReference>
<evidence type="ECO:0000259" key="4">
    <source>
        <dbReference type="Pfam" id="PF00171"/>
    </source>
</evidence>
<evidence type="ECO:0000256" key="1">
    <source>
        <dbReference type="ARBA" id="ARBA00009986"/>
    </source>
</evidence>
<dbReference type="InterPro" id="IPR016163">
    <property type="entry name" value="Ald_DH_C"/>
</dbReference>
<keyword evidence="6" id="KW-1185">Reference proteome</keyword>
<dbReference type="Gene3D" id="3.40.605.10">
    <property type="entry name" value="Aldehyde Dehydrogenase, Chain A, domain 1"/>
    <property type="match status" value="1"/>
</dbReference>
<dbReference type="RefSeq" id="WP_187708119.1">
    <property type="nucleotide sequence ID" value="NZ_CP060782.1"/>
</dbReference>
<keyword evidence="3" id="KW-0560">Oxidoreductase</keyword>
<accession>A0ABX6T7G5</accession>
<dbReference type="InterPro" id="IPR016161">
    <property type="entry name" value="Ald_DH/histidinol_DH"/>
</dbReference>
<dbReference type="SUPFAM" id="SSF53720">
    <property type="entry name" value="ALDH-like"/>
    <property type="match status" value="1"/>
</dbReference>
<dbReference type="Gene3D" id="3.40.309.10">
    <property type="entry name" value="Aldehyde Dehydrogenase, Chain A, domain 2"/>
    <property type="match status" value="1"/>
</dbReference>
<dbReference type="InterPro" id="IPR044148">
    <property type="entry name" value="ALDH_GabD1-like"/>
</dbReference>
<dbReference type="Proteomes" id="UP000516105">
    <property type="component" value="Chromosome"/>
</dbReference>
<keyword evidence="2" id="KW-0521">NADP</keyword>
<comment type="similarity">
    <text evidence="1">Belongs to the aldehyde dehydrogenase family.</text>
</comment>
<evidence type="ECO:0000256" key="2">
    <source>
        <dbReference type="ARBA" id="ARBA00022857"/>
    </source>
</evidence>
<dbReference type="InterPro" id="IPR016162">
    <property type="entry name" value="Ald_DH_N"/>
</dbReference>
<proteinExistence type="inferred from homology"/>
<reference evidence="5 6" key="1">
    <citation type="submission" date="2020-08" db="EMBL/GenBank/DDBJ databases">
        <title>Genome sequence of Sphingomonas sediminicola KACC 15039T.</title>
        <authorList>
            <person name="Hyun D.-W."/>
            <person name="Bae J.-W."/>
        </authorList>
    </citation>
    <scope>NUCLEOTIDE SEQUENCE [LARGE SCALE GENOMIC DNA]</scope>
    <source>
        <strain evidence="5 6">KACC 15039</strain>
    </source>
</reference>
<name>A0ABX6T7G5_9SPHN</name>
<evidence type="ECO:0000313" key="6">
    <source>
        <dbReference type="Proteomes" id="UP000516105"/>
    </source>
</evidence>
<dbReference type="CDD" id="cd07100">
    <property type="entry name" value="ALDH_SSADH1_GabD1"/>
    <property type="match status" value="1"/>
</dbReference>
<gene>
    <name evidence="5" type="ORF">H9L14_10920</name>
</gene>
<protein>
    <submittedName>
        <fullName evidence="5">NAD-dependent succinate-semialdehyde dehydrogenase</fullName>
    </submittedName>
</protein>
<evidence type="ECO:0000256" key="3">
    <source>
        <dbReference type="ARBA" id="ARBA00023002"/>
    </source>
</evidence>
<dbReference type="InterPro" id="IPR015590">
    <property type="entry name" value="Aldehyde_DH_dom"/>
</dbReference>
<feature type="domain" description="Aldehyde dehydrogenase" evidence="4">
    <location>
        <begin position="12"/>
        <end position="467"/>
    </location>
</feature>
<dbReference type="Pfam" id="PF00171">
    <property type="entry name" value="Aldedh"/>
    <property type="match status" value="1"/>
</dbReference>
<dbReference type="PANTHER" id="PTHR43217">
    <property type="entry name" value="SUCCINATE SEMIALDEHYDE DEHYDROGENASE [NAD(P)+] SAD"/>
    <property type="match status" value="1"/>
</dbReference>
<organism evidence="5 6">
    <name type="scientific">Sphingomonas sediminicola</name>
    <dbReference type="NCBI Taxonomy" id="386874"/>
    <lineage>
        <taxon>Bacteria</taxon>
        <taxon>Pseudomonadati</taxon>
        <taxon>Pseudomonadota</taxon>
        <taxon>Alphaproteobacteria</taxon>
        <taxon>Sphingomonadales</taxon>
        <taxon>Sphingomonadaceae</taxon>
        <taxon>Sphingomonas</taxon>
    </lineage>
</organism>
<dbReference type="InterPro" id="IPR047110">
    <property type="entry name" value="GABD/Sad-like"/>
</dbReference>